<protein>
    <submittedName>
        <fullName evidence="1">Uncharacterized protein</fullName>
    </submittedName>
</protein>
<reference evidence="1 2" key="1">
    <citation type="journal article" date="2023" name="Arcadia Sci">
        <title>De novo assembly of a long-read Amblyomma americanum tick genome.</title>
        <authorList>
            <person name="Chou S."/>
            <person name="Poskanzer K.E."/>
            <person name="Rollins M."/>
            <person name="Thuy-Boun P.S."/>
        </authorList>
    </citation>
    <scope>NUCLEOTIDE SEQUENCE [LARGE SCALE GENOMIC DNA]</scope>
    <source>
        <strain evidence="1">F_SG_1</strain>
        <tissue evidence="1">Salivary glands</tissue>
    </source>
</reference>
<accession>A0AAQ4DQ85</accession>
<dbReference type="EMBL" id="JARKHS020028154">
    <property type="protein sequence ID" value="KAK8764625.1"/>
    <property type="molecule type" value="Genomic_DNA"/>
</dbReference>
<evidence type="ECO:0000313" key="2">
    <source>
        <dbReference type="Proteomes" id="UP001321473"/>
    </source>
</evidence>
<sequence>MWCTFTIQQCNVASDLRRRLPKTKTAPSHQHEGPQSARLVRRQHGDLLLSDRCRRFKGSSVPAPSCCRRGVWSCRHQRLQAVRRGRLECLPQTTAVSSSPGGSLKLARQDRGLNFPVHECAGTGFTALHPFGHVHGGMAGAAISAVHTTTPCVEQLQAVELANANNSGATRGPQDHTMAYPVMETMRQVLI</sequence>
<evidence type="ECO:0000313" key="1">
    <source>
        <dbReference type="EMBL" id="KAK8764625.1"/>
    </source>
</evidence>
<organism evidence="1 2">
    <name type="scientific">Amblyomma americanum</name>
    <name type="common">Lone star tick</name>
    <dbReference type="NCBI Taxonomy" id="6943"/>
    <lineage>
        <taxon>Eukaryota</taxon>
        <taxon>Metazoa</taxon>
        <taxon>Ecdysozoa</taxon>
        <taxon>Arthropoda</taxon>
        <taxon>Chelicerata</taxon>
        <taxon>Arachnida</taxon>
        <taxon>Acari</taxon>
        <taxon>Parasitiformes</taxon>
        <taxon>Ixodida</taxon>
        <taxon>Ixodoidea</taxon>
        <taxon>Ixodidae</taxon>
        <taxon>Amblyomminae</taxon>
        <taxon>Amblyomma</taxon>
    </lineage>
</organism>
<comment type="caution">
    <text evidence="1">The sequence shown here is derived from an EMBL/GenBank/DDBJ whole genome shotgun (WGS) entry which is preliminary data.</text>
</comment>
<dbReference type="Proteomes" id="UP001321473">
    <property type="component" value="Unassembled WGS sequence"/>
</dbReference>
<keyword evidence="2" id="KW-1185">Reference proteome</keyword>
<gene>
    <name evidence="1" type="ORF">V5799_032765</name>
</gene>
<name>A0AAQ4DQ85_AMBAM</name>
<dbReference type="AlphaFoldDB" id="A0AAQ4DQ85"/>
<proteinExistence type="predicted"/>